<dbReference type="Pfam" id="PF00092">
    <property type="entry name" value="VWA"/>
    <property type="match status" value="1"/>
</dbReference>
<evidence type="ECO:0000313" key="2">
    <source>
        <dbReference type="EMBL" id="KAF0972716.1"/>
    </source>
</evidence>
<dbReference type="InterPro" id="IPR002035">
    <property type="entry name" value="VWF_A"/>
</dbReference>
<dbReference type="PANTHER" id="PTHR10579:SF43">
    <property type="entry name" value="ZINC FINGER (C3HC4-TYPE RING FINGER) FAMILY PROTEIN"/>
    <property type="match status" value="1"/>
</dbReference>
<reference evidence="2 3" key="1">
    <citation type="journal article" date="2019" name="Sci. Rep.">
        <title>Nanopore sequencing improves the draft genome of the human pathogenic amoeba Naegleria fowleri.</title>
        <authorList>
            <person name="Liechti N."/>
            <person name="Schurch N."/>
            <person name="Bruggmann R."/>
            <person name="Wittwer M."/>
        </authorList>
    </citation>
    <scope>NUCLEOTIDE SEQUENCE [LARGE SCALE GENOMIC DNA]</scope>
    <source>
        <strain evidence="2 3">ATCC 30894</strain>
    </source>
</reference>
<dbReference type="PANTHER" id="PTHR10579">
    <property type="entry name" value="CALCIUM-ACTIVATED CHLORIDE CHANNEL REGULATOR"/>
    <property type="match status" value="1"/>
</dbReference>
<dbReference type="InterPro" id="IPR051266">
    <property type="entry name" value="CLCR"/>
</dbReference>
<dbReference type="VEuPathDB" id="AmoebaDB:NF0077240"/>
<dbReference type="PROSITE" id="PS50234">
    <property type="entry name" value="VWFA"/>
    <property type="match status" value="1"/>
</dbReference>
<name>A0A6A5BDE3_NAEFO</name>
<dbReference type="InterPro" id="IPR036465">
    <property type="entry name" value="vWFA_dom_sf"/>
</dbReference>
<dbReference type="Gene3D" id="3.40.50.410">
    <property type="entry name" value="von Willebrand factor, type A domain"/>
    <property type="match status" value="1"/>
</dbReference>
<dbReference type="GeneID" id="68116182"/>
<dbReference type="Pfam" id="PF25524">
    <property type="entry name" value="RSLD_CPSF6"/>
    <property type="match status" value="1"/>
</dbReference>
<dbReference type="SUPFAM" id="SSF53300">
    <property type="entry name" value="vWA-like"/>
    <property type="match status" value="1"/>
</dbReference>
<dbReference type="InterPro" id="IPR057951">
    <property type="entry name" value="CPSF6/7_RSLD_N"/>
</dbReference>
<dbReference type="RefSeq" id="XP_044557430.1">
    <property type="nucleotide sequence ID" value="XM_044712873.1"/>
</dbReference>
<accession>A0A6A5BDE3</accession>
<gene>
    <name evidence="2" type="ORF">FDP41_008965</name>
</gene>
<comment type="caution">
    <text evidence="2">The sequence shown here is derived from an EMBL/GenBank/DDBJ whole genome shotgun (WGS) entry which is preliminary data.</text>
</comment>
<protein>
    <recommendedName>
        <fullName evidence="1">VWFA domain-containing protein</fullName>
    </recommendedName>
</protein>
<dbReference type="VEuPathDB" id="AmoebaDB:NfTy_047310"/>
<dbReference type="EMBL" id="VFQX01000066">
    <property type="protein sequence ID" value="KAF0972716.1"/>
    <property type="molecule type" value="Genomic_DNA"/>
</dbReference>
<dbReference type="VEuPathDB" id="AmoebaDB:FDP41_008965"/>
<evidence type="ECO:0000259" key="1">
    <source>
        <dbReference type="PROSITE" id="PS50234"/>
    </source>
</evidence>
<feature type="domain" description="VWFA" evidence="1">
    <location>
        <begin position="47"/>
        <end position="224"/>
    </location>
</feature>
<sequence length="461" mass="50683">MSTQLTFSGSCEYTGLAYPKESDLYCMATIQAPEYEADERKERAGIDLVCVIDKSGSMAGSKIELVKSTLAFMFDQLKSSDRVALVEFDSSISTSLSFTNMNEEGKQKAKQVAKNIHAGTCTNLSGGLFEGLRLIKQRTTCNEITSILLFTDGLANEGITNTSEIVSKMNTTIHEEIRKQITCFTFGFGSDTDANMLTSIAQAGNGLYYFLNNVDDIPKAFGNVIGGLVSVVAQNIKVKIMPNSNVKLKKVFTTFRKTDLSGGTGCEIAVGDIYSEEKKDLVFVLTVPALNGPVAMQELAKLQLQYFNVITTDNEGFEFEIIVNRQSSQDPDKKTANYQLDIQRNRVESGEAMEKAKNLSDQGKLEEGRKLLTEAIEKIESSVSGKDEFCVGLIKDLTDCKNNMVDRTTYSNVGSKMLNNYWSAQMCQRATSCESSNTQGAYTNKKKAAMTSAFSEALKKK</sequence>
<dbReference type="AlphaFoldDB" id="A0A6A5BDE3"/>
<dbReference type="OMA" id="TCAYKDA"/>
<organism evidence="2 3">
    <name type="scientific">Naegleria fowleri</name>
    <name type="common">Brain eating amoeba</name>
    <dbReference type="NCBI Taxonomy" id="5763"/>
    <lineage>
        <taxon>Eukaryota</taxon>
        <taxon>Discoba</taxon>
        <taxon>Heterolobosea</taxon>
        <taxon>Tetramitia</taxon>
        <taxon>Eutetramitia</taxon>
        <taxon>Vahlkampfiidae</taxon>
        <taxon>Naegleria</taxon>
    </lineage>
</organism>
<dbReference type="OrthoDB" id="10267238at2759"/>
<dbReference type="SMART" id="SM00327">
    <property type="entry name" value="VWA"/>
    <property type="match status" value="1"/>
</dbReference>
<keyword evidence="3" id="KW-1185">Reference proteome</keyword>
<proteinExistence type="predicted"/>
<dbReference type="Proteomes" id="UP000444721">
    <property type="component" value="Unassembled WGS sequence"/>
</dbReference>
<evidence type="ECO:0000313" key="3">
    <source>
        <dbReference type="Proteomes" id="UP000444721"/>
    </source>
</evidence>